<accession>A0A9W9RTZ7</accession>
<sequence length="234" mass="25517">MAKAETLCGPFNSEVNAIATNDATNARGTKANPIVINEDSEGSETNPIVINDDADTLGKQEMPVQYDPTRDTEPLGTPEFWAILGNLGDQGFHVPKTKTVVADVTCDLPSSQSVYGQISDYTCSNEPEFLLLDHIQEEGSEVAKSDNDKETPPNKDESCCRIAEVNTISCGQPNLSLSSQENKSEPSIQTSQTDDDNPPHTQTSGQRKRGHEEEKNAGNRRSKRLANKGKLREL</sequence>
<dbReference type="EMBL" id="JAPZBR010000001">
    <property type="protein sequence ID" value="KAJ5366186.1"/>
    <property type="molecule type" value="Genomic_DNA"/>
</dbReference>
<evidence type="ECO:0000313" key="2">
    <source>
        <dbReference type="EMBL" id="KAJ5366186.1"/>
    </source>
</evidence>
<evidence type="ECO:0000256" key="1">
    <source>
        <dbReference type="SAM" id="MobiDB-lite"/>
    </source>
</evidence>
<comment type="caution">
    <text evidence="2">The sequence shown here is derived from an EMBL/GenBank/DDBJ whole genome shotgun (WGS) entry which is preliminary data.</text>
</comment>
<proteinExistence type="predicted"/>
<evidence type="ECO:0000313" key="3">
    <source>
        <dbReference type="Proteomes" id="UP001148299"/>
    </source>
</evidence>
<dbReference type="Proteomes" id="UP001148299">
    <property type="component" value="Unassembled WGS sequence"/>
</dbReference>
<dbReference type="AlphaFoldDB" id="A0A9W9RTZ7"/>
<keyword evidence="3" id="KW-1185">Reference proteome</keyword>
<protein>
    <submittedName>
        <fullName evidence="2">Uncharacterized protein</fullName>
    </submittedName>
</protein>
<organism evidence="2 3">
    <name type="scientific">Penicillium brevicompactum</name>
    <dbReference type="NCBI Taxonomy" id="5074"/>
    <lineage>
        <taxon>Eukaryota</taxon>
        <taxon>Fungi</taxon>
        <taxon>Dikarya</taxon>
        <taxon>Ascomycota</taxon>
        <taxon>Pezizomycotina</taxon>
        <taxon>Eurotiomycetes</taxon>
        <taxon>Eurotiomycetidae</taxon>
        <taxon>Eurotiales</taxon>
        <taxon>Aspergillaceae</taxon>
        <taxon>Penicillium</taxon>
    </lineage>
</organism>
<reference evidence="2" key="1">
    <citation type="submission" date="2022-12" db="EMBL/GenBank/DDBJ databases">
        <authorList>
            <person name="Petersen C."/>
        </authorList>
    </citation>
    <scope>NUCLEOTIDE SEQUENCE</scope>
    <source>
        <strain evidence="2">IBT 35675</strain>
    </source>
</reference>
<gene>
    <name evidence="2" type="ORF">N7541_000127</name>
</gene>
<feature type="region of interest" description="Disordered" evidence="1">
    <location>
        <begin position="171"/>
        <end position="234"/>
    </location>
</feature>
<reference evidence="2" key="2">
    <citation type="journal article" date="2023" name="IMA Fungus">
        <title>Comparative genomic study of the Penicillium genus elucidates a diverse pangenome and 15 lateral gene transfer events.</title>
        <authorList>
            <person name="Petersen C."/>
            <person name="Sorensen T."/>
            <person name="Nielsen M.R."/>
            <person name="Sondergaard T.E."/>
            <person name="Sorensen J.L."/>
            <person name="Fitzpatrick D.A."/>
            <person name="Frisvad J.C."/>
            <person name="Nielsen K.L."/>
        </authorList>
    </citation>
    <scope>NUCLEOTIDE SEQUENCE</scope>
    <source>
        <strain evidence="2">IBT 35675</strain>
    </source>
</reference>
<feature type="compositionally biased region" description="Polar residues" evidence="1">
    <location>
        <begin position="171"/>
        <end position="192"/>
    </location>
</feature>
<name>A0A9W9RTZ7_PENBR</name>
<feature type="compositionally biased region" description="Basic residues" evidence="1">
    <location>
        <begin position="218"/>
        <end position="234"/>
    </location>
</feature>